<name>A0ABQ5Q699_9BACT</name>
<dbReference type="Proteomes" id="UP001165089">
    <property type="component" value="Unassembled WGS sequence"/>
</dbReference>
<comment type="caution">
    <text evidence="2">The sequence shown here is derived from an EMBL/GenBank/DDBJ whole genome shotgun (WGS) entry which is preliminary data.</text>
</comment>
<gene>
    <name evidence="2" type="ORF">GETHPA_15720</name>
</gene>
<protein>
    <recommendedName>
        <fullName evidence="1">CopZ zinc binding domain-containing protein</fullName>
    </recommendedName>
</protein>
<dbReference type="CDD" id="cd10141">
    <property type="entry name" value="CopZ-like_Fer2_BFD-like"/>
    <property type="match status" value="1"/>
</dbReference>
<accession>A0ABQ5Q699</accession>
<sequence length="157" mass="16675">MGEPGQPRCDCCGEVPAAEAAPCPGCGGAGRVVGTPTLRALLAPRWASEVPRGPWRFCASPACDLVYFGPAGTYRKDQLRVRVGLKETEAPRPLCYCFGHSAESLRADWQATGRLDAVEEIRAAVKEGRCRCDVENPSGACCLGDVLKVAGAIQRRG</sequence>
<proteinExistence type="predicted"/>
<feature type="domain" description="CopZ zinc binding" evidence="1">
    <location>
        <begin position="22"/>
        <end position="80"/>
    </location>
</feature>
<dbReference type="Gene3D" id="2.20.25.270">
    <property type="match status" value="1"/>
</dbReference>
<evidence type="ECO:0000313" key="2">
    <source>
        <dbReference type="EMBL" id="GLH70039.1"/>
    </source>
</evidence>
<dbReference type="InterPro" id="IPR040890">
    <property type="entry name" value="Znf_CopZ"/>
</dbReference>
<dbReference type="NCBIfam" id="NF047645">
    <property type="entry name" value="CopZ_Nterm_CC"/>
    <property type="match status" value="1"/>
</dbReference>
<dbReference type="EMBL" id="BSDD01000003">
    <property type="protein sequence ID" value="GLH70039.1"/>
    <property type="molecule type" value="Genomic_DNA"/>
</dbReference>
<keyword evidence="3" id="KW-1185">Reference proteome</keyword>
<dbReference type="RefSeq" id="WP_285724366.1">
    <property type="nucleotide sequence ID" value="NZ_BSDD01000003.1"/>
</dbReference>
<dbReference type="Gene3D" id="1.10.10.1100">
    <property type="entry name" value="BFD-like [2Fe-2S]-binding domain"/>
    <property type="match status" value="1"/>
</dbReference>
<evidence type="ECO:0000259" key="1">
    <source>
        <dbReference type="Pfam" id="PF18423"/>
    </source>
</evidence>
<organism evidence="2 3">
    <name type="scientific">Geothrix rubra</name>
    <dbReference type="NCBI Taxonomy" id="2927977"/>
    <lineage>
        <taxon>Bacteria</taxon>
        <taxon>Pseudomonadati</taxon>
        <taxon>Acidobacteriota</taxon>
        <taxon>Holophagae</taxon>
        <taxon>Holophagales</taxon>
        <taxon>Holophagaceae</taxon>
        <taxon>Geothrix</taxon>
    </lineage>
</organism>
<evidence type="ECO:0000313" key="3">
    <source>
        <dbReference type="Proteomes" id="UP001165089"/>
    </source>
</evidence>
<reference evidence="2 3" key="1">
    <citation type="journal article" date="2023" name="Antonie Van Leeuwenhoek">
        <title>Mesoterricola silvestris gen. nov., sp. nov., Mesoterricola sediminis sp. nov., Geothrix oryzae sp. nov., Geothrix edaphica sp. nov., Geothrix rubra sp. nov., and Geothrix limicola sp. nov., six novel members of Acidobacteriota isolated from soils.</title>
        <authorList>
            <person name="Itoh H."/>
            <person name="Sugisawa Y."/>
            <person name="Mise K."/>
            <person name="Xu Z."/>
            <person name="Kuniyasu M."/>
            <person name="Ushijima N."/>
            <person name="Kawano K."/>
            <person name="Kobayashi E."/>
            <person name="Shiratori Y."/>
            <person name="Masuda Y."/>
            <person name="Senoo K."/>
        </authorList>
    </citation>
    <scope>NUCLEOTIDE SEQUENCE [LARGE SCALE GENOMIC DNA]</scope>
    <source>
        <strain evidence="2 3">Red803</strain>
    </source>
</reference>
<dbReference type="Pfam" id="PF18423">
    <property type="entry name" value="zf_CopZ"/>
    <property type="match status" value="1"/>
</dbReference>
<dbReference type="InterPro" id="IPR041854">
    <property type="entry name" value="BFD-like_2Fe2S-bd_dom_sf"/>
</dbReference>